<proteinExistence type="predicted"/>
<dbReference type="RefSeq" id="WP_377580185.1">
    <property type="nucleotide sequence ID" value="NZ_JBHTKA010000007.1"/>
</dbReference>
<dbReference type="SMART" id="SM00460">
    <property type="entry name" value="TGc"/>
    <property type="match status" value="1"/>
</dbReference>
<feature type="chain" id="PRO_5046361307" evidence="1">
    <location>
        <begin position="21"/>
        <end position="307"/>
    </location>
</feature>
<dbReference type="PANTHER" id="PTHR46333:SF2">
    <property type="entry name" value="CYTOKINESIS PROTEIN 3"/>
    <property type="match status" value="1"/>
</dbReference>
<dbReference type="PANTHER" id="PTHR46333">
    <property type="entry name" value="CYTOKINESIS PROTEIN 3"/>
    <property type="match status" value="1"/>
</dbReference>
<reference evidence="4" key="1">
    <citation type="journal article" date="2019" name="Int. J. Syst. Evol. Microbiol.">
        <title>The Global Catalogue of Microorganisms (GCM) 10K type strain sequencing project: providing services to taxonomists for standard genome sequencing and annotation.</title>
        <authorList>
            <consortium name="The Broad Institute Genomics Platform"/>
            <consortium name="The Broad Institute Genome Sequencing Center for Infectious Disease"/>
            <person name="Wu L."/>
            <person name="Ma J."/>
        </authorList>
    </citation>
    <scope>NUCLEOTIDE SEQUENCE [LARGE SCALE GENOMIC DNA]</scope>
    <source>
        <strain evidence="4">CCUG 58938</strain>
    </source>
</reference>
<evidence type="ECO:0000313" key="4">
    <source>
        <dbReference type="Proteomes" id="UP001597112"/>
    </source>
</evidence>
<dbReference type="Pfam" id="PF01841">
    <property type="entry name" value="Transglut_core"/>
    <property type="match status" value="1"/>
</dbReference>
<name>A0ABW3K3Y3_9BACT</name>
<gene>
    <name evidence="3" type="ORF">ACFQ21_15495</name>
</gene>
<dbReference type="InterPro" id="IPR038765">
    <property type="entry name" value="Papain-like_cys_pep_sf"/>
</dbReference>
<evidence type="ECO:0000256" key="1">
    <source>
        <dbReference type="SAM" id="SignalP"/>
    </source>
</evidence>
<dbReference type="Proteomes" id="UP001597112">
    <property type="component" value="Unassembled WGS sequence"/>
</dbReference>
<keyword evidence="1" id="KW-0732">Signal</keyword>
<comment type="caution">
    <text evidence="3">The sequence shown here is derived from an EMBL/GenBank/DDBJ whole genome shotgun (WGS) entry which is preliminary data.</text>
</comment>
<accession>A0ABW3K3Y3</accession>
<dbReference type="Gene3D" id="3.10.620.30">
    <property type="match status" value="1"/>
</dbReference>
<keyword evidence="4" id="KW-1185">Reference proteome</keyword>
<feature type="signal peptide" evidence="1">
    <location>
        <begin position="1"/>
        <end position="20"/>
    </location>
</feature>
<organism evidence="3 4">
    <name type="scientific">Ohtaekwangia kribbensis</name>
    <dbReference type="NCBI Taxonomy" id="688913"/>
    <lineage>
        <taxon>Bacteria</taxon>
        <taxon>Pseudomonadati</taxon>
        <taxon>Bacteroidota</taxon>
        <taxon>Cytophagia</taxon>
        <taxon>Cytophagales</taxon>
        <taxon>Fulvivirgaceae</taxon>
        <taxon>Ohtaekwangia</taxon>
    </lineage>
</organism>
<evidence type="ECO:0000259" key="2">
    <source>
        <dbReference type="SMART" id="SM00460"/>
    </source>
</evidence>
<evidence type="ECO:0000313" key="3">
    <source>
        <dbReference type="EMBL" id="MFD1000730.1"/>
    </source>
</evidence>
<dbReference type="InterPro" id="IPR052557">
    <property type="entry name" value="CAP/Cytokinesis_protein"/>
</dbReference>
<sequence>MHLRLTVVFVSLICSFNTFANELWKKDYSKIDSIAKAVEPRRNLKKLVSELTDHCHNDVSKYRSIFTWVAHHIEYDLEALRKPALRETDPEKIIKRGKAVCAGYSSLFKTLCEQAGLECVTITGWAKERTLIGKDFPKKTNHAWSAIRIENEWYLCDVTWAAGNTTEEKQVFTFEFNDSYFCTPPELFAYCHFPEDKQWFLGGKVSKKKFMERPHFYSGSIRYKIQDVESDDGTIKYKKGDSIDFQFSTDVPDPEITICWAGDKFSKSIAYEKKGDTITFRCMPNRYVPFLYIYLNSKAILGYKIVK</sequence>
<dbReference type="InterPro" id="IPR002931">
    <property type="entry name" value="Transglutaminase-like"/>
</dbReference>
<feature type="domain" description="Transglutaminase-like" evidence="2">
    <location>
        <begin position="93"/>
        <end position="160"/>
    </location>
</feature>
<dbReference type="SUPFAM" id="SSF54001">
    <property type="entry name" value="Cysteine proteinases"/>
    <property type="match status" value="1"/>
</dbReference>
<dbReference type="EMBL" id="JBHTKA010000007">
    <property type="protein sequence ID" value="MFD1000730.1"/>
    <property type="molecule type" value="Genomic_DNA"/>
</dbReference>
<protein>
    <submittedName>
        <fullName evidence="3">Transglutaminase domain-containing protein</fullName>
    </submittedName>
</protein>